<reference evidence="1 2" key="1">
    <citation type="journal article" date="2011" name="PLoS Pathog.">
        <title>Endophytic Life Strategies Decoded by Genome and Transcriptome Analyses of the Mutualistic Root Symbiont Piriformospora indica.</title>
        <authorList>
            <person name="Zuccaro A."/>
            <person name="Lahrmann U."/>
            <person name="Guldener U."/>
            <person name="Langen G."/>
            <person name="Pfiffi S."/>
            <person name="Biedenkopf D."/>
            <person name="Wong P."/>
            <person name="Samans B."/>
            <person name="Grimm C."/>
            <person name="Basiewicz M."/>
            <person name="Murat C."/>
            <person name="Martin F."/>
            <person name="Kogel K.H."/>
        </authorList>
    </citation>
    <scope>NUCLEOTIDE SEQUENCE [LARGE SCALE GENOMIC DNA]</scope>
    <source>
        <strain evidence="1 2">DSM 11827</strain>
    </source>
</reference>
<proteinExistence type="predicted"/>
<protein>
    <submittedName>
        <fullName evidence="1">Uncharacterized protein</fullName>
    </submittedName>
</protein>
<organism evidence="1 2">
    <name type="scientific">Serendipita indica (strain DSM 11827)</name>
    <name type="common">Root endophyte fungus</name>
    <name type="synonym">Piriformospora indica</name>
    <dbReference type="NCBI Taxonomy" id="1109443"/>
    <lineage>
        <taxon>Eukaryota</taxon>
        <taxon>Fungi</taxon>
        <taxon>Dikarya</taxon>
        <taxon>Basidiomycota</taxon>
        <taxon>Agaricomycotina</taxon>
        <taxon>Agaricomycetes</taxon>
        <taxon>Sebacinales</taxon>
        <taxon>Serendipitaceae</taxon>
        <taxon>Serendipita</taxon>
    </lineage>
</organism>
<evidence type="ECO:0000313" key="1">
    <source>
        <dbReference type="EMBL" id="CCA72003.1"/>
    </source>
</evidence>
<accession>G4TL10</accession>
<dbReference type="HOGENOM" id="CLU_1865905_0_0_1"/>
<dbReference type="EMBL" id="CAFZ01000144">
    <property type="protein sequence ID" value="CCA72003.1"/>
    <property type="molecule type" value="Genomic_DNA"/>
</dbReference>
<dbReference type="AlphaFoldDB" id="G4TL10"/>
<dbReference type="InParanoid" id="G4TL10"/>
<evidence type="ECO:0000313" key="2">
    <source>
        <dbReference type="Proteomes" id="UP000007148"/>
    </source>
</evidence>
<comment type="caution">
    <text evidence="1">The sequence shown here is derived from an EMBL/GenBank/DDBJ whole genome shotgun (WGS) entry which is preliminary data.</text>
</comment>
<name>G4TL10_SERID</name>
<sequence>MESLKAYIRQHIIEFEASNPGPLFPLEEYGRTCFMHGCDEWHIENREKQHAFVAHCDCDIMSDYNVLHRHTADFGDFIDPPHPSLCFSSLHPLRRRREHEESTISTFPSTPIDCEASSSSFSFEFQVCTINSKSGKV</sequence>
<keyword evidence="2" id="KW-1185">Reference proteome</keyword>
<dbReference type="OrthoDB" id="3253045at2759"/>
<gene>
    <name evidence="1" type="ORF">PIIN_05938</name>
</gene>
<dbReference type="Proteomes" id="UP000007148">
    <property type="component" value="Unassembled WGS sequence"/>
</dbReference>